<proteinExistence type="inferred from homology"/>
<accession>A0A2C6CVC1</accession>
<evidence type="ECO:0000313" key="6">
    <source>
        <dbReference type="EMBL" id="VFS50060.1"/>
    </source>
</evidence>
<dbReference type="PANTHER" id="PTHR30203:SF32">
    <property type="entry name" value="CATION EFFLUX SYSTEM PROTEIN CUSC"/>
    <property type="match status" value="1"/>
</dbReference>
<dbReference type="PANTHER" id="PTHR30203">
    <property type="entry name" value="OUTER MEMBRANE CATION EFFLUX PROTEIN"/>
    <property type="match status" value="1"/>
</dbReference>
<dbReference type="STRING" id="1111728.GCA_000427805_00171"/>
<organism evidence="5 7">
    <name type="scientific">Budvicia aquatica</name>
    <dbReference type="NCBI Taxonomy" id="82979"/>
    <lineage>
        <taxon>Bacteria</taxon>
        <taxon>Pseudomonadati</taxon>
        <taxon>Pseudomonadota</taxon>
        <taxon>Gammaproteobacteria</taxon>
        <taxon>Enterobacterales</taxon>
        <taxon>Budviciaceae</taxon>
        <taxon>Budvicia</taxon>
    </lineage>
</organism>
<dbReference type="EMBL" id="CAADJA010000002">
    <property type="protein sequence ID" value="VFS50060.1"/>
    <property type="molecule type" value="Genomic_DNA"/>
</dbReference>
<keyword evidence="3" id="KW-1134">Transmembrane beta strand</keyword>
<evidence type="ECO:0000256" key="1">
    <source>
        <dbReference type="ARBA" id="ARBA00004459"/>
    </source>
</evidence>
<gene>
    <name evidence="6" type="primary">cusC_2</name>
    <name evidence="5" type="ORF">CRN84_15315</name>
    <name evidence="6" type="ORF">NCTC12282_04315</name>
</gene>
<keyword evidence="7" id="KW-1185">Reference proteome</keyword>
<dbReference type="AlphaFoldDB" id="A0A2C6CVC1"/>
<dbReference type="Proteomes" id="UP000224974">
    <property type="component" value="Unassembled WGS sequence"/>
</dbReference>
<dbReference type="NCBIfam" id="TIGR01845">
    <property type="entry name" value="outer_NodT"/>
    <property type="match status" value="1"/>
</dbReference>
<dbReference type="GO" id="GO:0015562">
    <property type="term" value="F:efflux transmembrane transporter activity"/>
    <property type="evidence" value="ECO:0007669"/>
    <property type="project" value="InterPro"/>
</dbReference>
<dbReference type="InterPro" id="IPR003423">
    <property type="entry name" value="OMP_efflux"/>
</dbReference>
<dbReference type="InterPro" id="IPR010131">
    <property type="entry name" value="MdtP/NodT-like"/>
</dbReference>
<evidence type="ECO:0000256" key="3">
    <source>
        <dbReference type="RuleBase" id="RU362097"/>
    </source>
</evidence>
<dbReference type="OrthoDB" id="9770517at2"/>
<keyword evidence="3" id="KW-0732">Signal</keyword>
<feature type="coiled-coil region" evidence="4">
    <location>
        <begin position="176"/>
        <end position="203"/>
    </location>
</feature>
<dbReference type="PROSITE" id="PS51257">
    <property type="entry name" value="PROKAR_LIPOPROTEIN"/>
    <property type="match status" value="1"/>
</dbReference>
<dbReference type="RefSeq" id="WP_036014619.1">
    <property type="nucleotide sequence ID" value="NZ_CAADJA010000002.1"/>
</dbReference>
<reference evidence="7" key="2">
    <citation type="submission" date="2017-09" db="EMBL/GenBank/DDBJ databases">
        <title>FDA dAtabase for Regulatory Grade micrObial Sequences (FDA-ARGOS): Supporting development and validation of Infectious Disease Dx tests.</title>
        <authorList>
            <person name="Minogue T."/>
            <person name="Wolcott M."/>
            <person name="Wasieloski L."/>
            <person name="Aguilar W."/>
            <person name="Moore D."/>
            <person name="Tallon L."/>
            <person name="Sadzewicz L."/>
            <person name="Ott S."/>
            <person name="Zhao X."/>
            <person name="Nagaraj S."/>
            <person name="Vavikolanu K."/>
            <person name="Aluvathingal J."/>
            <person name="Nadendla S."/>
            <person name="Sichtig H."/>
        </authorList>
    </citation>
    <scope>NUCLEOTIDE SEQUENCE [LARGE SCALE GENOMIC DNA]</scope>
    <source>
        <strain evidence="7">FDAARGOS_387</strain>
    </source>
</reference>
<dbReference type="Gene3D" id="2.20.200.10">
    <property type="entry name" value="Outer membrane efflux proteins (OEP)"/>
    <property type="match status" value="1"/>
</dbReference>
<dbReference type="Pfam" id="PF02321">
    <property type="entry name" value="OEP"/>
    <property type="match status" value="2"/>
</dbReference>
<dbReference type="Proteomes" id="UP000373449">
    <property type="component" value="Unassembled WGS sequence"/>
</dbReference>
<comment type="similarity">
    <text evidence="2 3">Belongs to the outer membrane factor (OMF) (TC 1.B.17) family.</text>
</comment>
<reference evidence="5" key="1">
    <citation type="submission" date="2017-09" db="EMBL/GenBank/DDBJ databases">
        <title>FDA dAtabase for Regulatory Grade micrObial Sequences (FDA-ARGOS): Supporting development and validation of Infectious Disease Dx tests.</title>
        <authorList>
            <person name="Minogue T."/>
            <person name="Wolcott M."/>
            <person name="Wasieloski L."/>
            <person name="Aguilar W."/>
            <person name="Moore D."/>
            <person name="Tallon L.J."/>
            <person name="Sadzewicz L."/>
            <person name="Ott S."/>
            <person name="Zhao X."/>
            <person name="Nagaraj S."/>
            <person name="Vavikolanu K."/>
            <person name="Aluvathingal J."/>
            <person name="Nadendla S."/>
            <person name="Sichtig H."/>
        </authorList>
    </citation>
    <scope>NUCLEOTIDE SEQUENCE</scope>
    <source>
        <strain evidence="5">FDAARGOS_387</strain>
    </source>
</reference>
<evidence type="ECO:0000313" key="7">
    <source>
        <dbReference type="Proteomes" id="UP000224974"/>
    </source>
</evidence>
<evidence type="ECO:0000313" key="8">
    <source>
        <dbReference type="Proteomes" id="UP000373449"/>
    </source>
</evidence>
<sequence>MFKLKKLALVSLLALAGCTSLEPEYQRPEMPVPQYFSVTRNALVESDSITTPGWQTFFVSPSLKQVISLSLVHNSDLKTASLKVAQAAAQYNLTDSERYPQLTGSTDANYSGGFRNPSTTERKYSIGMGLSLELDFFGRLKNMSEAEQQRFFASEQAQRAAHILVVSGVAQSYLNRSRAEQQLTIARQTLQNYQRSYQFMEQRARMGNSTLLALEQARGQTETARTDIAKREGELAQANHALQLIVGQYTLPKDATLSTEKVTEIVKLPANLSSDILLQRPDIIEAEHLLMADNADIGAARAAFFPSVSLTGNISGNSTNITNLFDAANGLWNFIPKIELPIFNGGKNRANLSLAEIRQQMSVVNYEQKIQTAFKEVADALSLRSTIAAQIEAQRRYLNSLRITQHRANVLYGNGAVSFIEILDTERALFSAQQTLVDLEFDQQLNEITLFAALGGGWIE</sequence>
<feature type="chain" id="PRO_5036512285" evidence="3">
    <location>
        <begin position="17"/>
        <end position="460"/>
    </location>
</feature>
<evidence type="ECO:0000256" key="2">
    <source>
        <dbReference type="ARBA" id="ARBA00007613"/>
    </source>
</evidence>
<reference evidence="6 8" key="3">
    <citation type="submission" date="2019-03" db="EMBL/GenBank/DDBJ databases">
        <authorList>
            <consortium name="Pathogen Informatics"/>
        </authorList>
    </citation>
    <scope>NUCLEOTIDE SEQUENCE [LARGE SCALE GENOMIC DNA]</scope>
    <source>
        <strain evidence="6 8">NCTC12282</strain>
    </source>
</reference>
<keyword evidence="3" id="KW-0564">Palmitate</keyword>
<dbReference type="NCBIfam" id="NF007347">
    <property type="entry name" value="PRK09837.1"/>
    <property type="match status" value="1"/>
</dbReference>
<keyword evidence="3" id="KW-0472">Membrane</keyword>
<comment type="subcellular location">
    <subcellularLocation>
        <location evidence="1 3">Cell outer membrane</location>
        <topology evidence="1 3">Lipid-anchor</topology>
    </subcellularLocation>
</comment>
<evidence type="ECO:0000256" key="4">
    <source>
        <dbReference type="SAM" id="Coils"/>
    </source>
</evidence>
<evidence type="ECO:0000313" key="5">
    <source>
        <dbReference type="EMBL" id="PHI30609.1"/>
    </source>
</evidence>
<feature type="signal peptide" evidence="3">
    <location>
        <begin position="1"/>
        <end position="16"/>
    </location>
</feature>
<dbReference type="Gene3D" id="1.20.1600.10">
    <property type="entry name" value="Outer membrane efflux proteins (OEP)"/>
    <property type="match status" value="1"/>
</dbReference>
<name>A0A2C6CVC1_9GAMM</name>
<dbReference type="SUPFAM" id="SSF56954">
    <property type="entry name" value="Outer membrane efflux proteins (OEP)"/>
    <property type="match status" value="1"/>
</dbReference>
<dbReference type="EMBL" id="PDDX01000001">
    <property type="protein sequence ID" value="PHI30609.1"/>
    <property type="molecule type" value="Genomic_DNA"/>
</dbReference>
<protein>
    <submittedName>
        <fullName evidence="6">Cation efflux system protein CusC</fullName>
    </submittedName>
    <submittedName>
        <fullName evidence="5">Copper transporter</fullName>
    </submittedName>
</protein>
<dbReference type="GO" id="GO:0009279">
    <property type="term" value="C:cell outer membrane"/>
    <property type="evidence" value="ECO:0007669"/>
    <property type="project" value="UniProtKB-SubCell"/>
</dbReference>
<keyword evidence="4" id="KW-0175">Coiled coil</keyword>
<keyword evidence="3" id="KW-0449">Lipoprotein</keyword>
<keyword evidence="3" id="KW-0812">Transmembrane</keyword>